<feature type="transmembrane region" description="Helical" evidence="5">
    <location>
        <begin position="331"/>
        <end position="348"/>
    </location>
</feature>
<evidence type="ECO:0000259" key="8">
    <source>
        <dbReference type="Pfam" id="PF15864"/>
    </source>
</evidence>
<dbReference type="RefSeq" id="WP_310045759.1">
    <property type="nucleotide sequence ID" value="NZ_JAVDTL010000001.1"/>
</dbReference>
<dbReference type="Proteomes" id="UP001249076">
    <property type="component" value="Unassembled WGS sequence"/>
</dbReference>
<evidence type="ECO:0000259" key="6">
    <source>
        <dbReference type="Pfam" id="PF04932"/>
    </source>
</evidence>
<dbReference type="EMBL" id="JAVDTL010000001">
    <property type="protein sequence ID" value="MDR6764930.1"/>
    <property type="molecule type" value="Genomic_DNA"/>
</dbReference>
<dbReference type="Proteomes" id="UP001253458">
    <property type="component" value="Unassembled WGS sequence"/>
</dbReference>
<feature type="transmembrane region" description="Helical" evidence="5">
    <location>
        <begin position="54"/>
        <end position="71"/>
    </location>
</feature>
<comment type="caution">
    <text evidence="9">The sequence shown here is derived from an EMBL/GenBank/DDBJ whole genome shotgun (WGS) entry which is preliminary data.</text>
</comment>
<evidence type="ECO:0000256" key="5">
    <source>
        <dbReference type="SAM" id="Phobius"/>
    </source>
</evidence>
<sequence length="556" mass="61636">MVALLPLSGWAIWQWSYVDQRSPLPPLALAGVLLALYAVAQYGLSVVGFRGDALLAAGYSLSFAMAVLTGYQMQRVNTTLFDGKSLRVFWLAWVAAGVVSLGMALHQWLDLSYFGLLIAEMPRRGRPFANLAQPNHLATLLLLSVAGVLYLHETRVLSKVSTWLTLTVFCFGLAMTGSRSVLLGMMFALLAYALIRRKSVTRFPAWGMLTLFLIYLLWAALWPLLNKVLLLDNVFQATLSRTAPGIRVIYWMSAWDAFMMKPWLGWGFGQIGLAQQATALNYPATYTFFSSAHNIVLDLLLWTGAPMCLLLIWAGAKHVSRCRSAATSGDARWTAWMGLAFIGGHAMVEFPLSYLYFLIPFGLLWGVLYQPKVAATPIEAGTLTSIAKSRSAVAVGLIGLSLLAKGTLEYLSWEEDAQNLSFELQNYDKTAEPYTPSWTLFDQVRAMHHVARAAPARHMPDQELALFKKNAGRYPSSVALLRYAYAAGLNGQAQEARHTLTLLCSLHVPAICQAARLEWKNAGDQSWPELKAIDFPAPQEYKANEQLILFNHPINH</sequence>
<evidence type="ECO:0000256" key="3">
    <source>
        <dbReference type="ARBA" id="ARBA00022989"/>
    </source>
</evidence>
<evidence type="ECO:0000313" key="10">
    <source>
        <dbReference type="EMBL" id="MDR6835367.1"/>
    </source>
</evidence>
<feature type="transmembrane region" description="Helical" evidence="5">
    <location>
        <begin position="91"/>
        <end position="119"/>
    </location>
</feature>
<evidence type="ECO:0000256" key="2">
    <source>
        <dbReference type="ARBA" id="ARBA00022692"/>
    </source>
</evidence>
<keyword evidence="11" id="KW-1185">Reference proteome</keyword>
<dbReference type="InterPro" id="IPR007016">
    <property type="entry name" value="O-antigen_ligase-rel_domated"/>
</dbReference>
<name>A0AAJ2BRM7_ACIDE</name>
<dbReference type="PANTHER" id="PTHR37422:SF23">
    <property type="entry name" value="TEICHURONIC ACID BIOSYNTHESIS PROTEIN TUAE"/>
    <property type="match status" value="1"/>
</dbReference>
<evidence type="ECO:0000313" key="12">
    <source>
        <dbReference type="Proteomes" id="UP001253458"/>
    </source>
</evidence>
<gene>
    <name evidence="9" type="ORF">J2W88_000188</name>
    <name evidence="10" type="ORF">J2W93_000188</name>
</gene>
<protein>
    <recommendedName>
        <fullName evidence="13">O-antigen ligase</fullName>
    </recommendedName>
</protein>
<feature type="domain" description="Protein glycosylation ligase" evidence="8">
    <location>
        <begin position="127"/>
        <end position="152"/>
    </location>
</feature>
<dbReference type="InterPro" id="IPR031726">
    <property type="entry name" value="PglL_A"/>
</dbReference>
<feature type="transmembrane region" description="Helical" evidence="5">
    <location>
        <begin position="27"/>
        <end position="47"/>
    </location>
</feature>
<dbReference type="InterPro" id="IPR021797">
    <property type="entry name" value="Wzy_C_2"/>
</dbReference>
<evidence type="ECO:0000256" key="4">
    <source>
        <dbReference type="ARBA" id="ARBA00023136"/>
    </source>
</evidence>
<proteinExistence type="predicted"/>
<evidence type="ECO:0000313" key="11">
    <source>
        <dbReference type="Proteomes" id="UP001249076"/>
    </source>
</evidence>
<evidence type="ECO:0000256" key="1">
    <source>
        <dbReference type="ARBA" id="ARBA00004141"/>
    </source>
</evidence>
<dbReference type="Pfam" id="PF04932">
    <property type="entry name" value="Wzy_C"/>
    <property type="match status" value="1"/>
</dbReference>
<feature type="domain" description="O-antigen ligase-related" evidence="6">
    <location>
        <begin position="167"/>
        <end position="310"/>
    </location>
</feature>
<dbReference type="GO" id="GO:0016020">
    <property type="term" value="C:membrane"/>
    <property type="evidence" value="ECO:0007669"/>
    <property type="project" value="UniProtKB-SubCell"/>
</dbReference>
<evidence type="ECO:0000259" key="7">
    <source>
        <dbReference type="Pfam" id="PF11846"/>
    </source>
</evidence>
<accession>A0AAJ2BRM7</accession>
<evidence type="ECO:0000313" key="9">
    <source>
        <dbReference type="EMBL" id="MDR6764930.1"/>
    </source>
</evidence>
<feature type="transmembrane region" description="Helical" evidence="5">
    <location>
        <begin position="163"/>
        <end position="194"/>
    </location>
</feature>
<evidence type="ECO:0008006" key="13">
    <source>
        <dbReference type="Google" id="ProtNLM"/>
    </source>
</evidence>
<dbReference type="InterPro" id="IPR051533">
    <property type="entry name" value="WaaL-like"/>
</dbReference>
<dbReference type="Pfam" id="PF15864">
    <property type="entry name" value="PglL_A"/>
    <property type="match status" value="1"/>
</dbReference>
<keyword evidence="2 5" id="KW-0812">Transmembrane</keyword>
<dbReference type="AlphaFoldDB" id="A0AAJ2BRM7"/>
<reference evidence="9 11" key="1">
    <citation type="submission" date="2023-07" db="EMBL/GenBank/DDBJ databases">
        <title>Sorghum-associated microbial communities from plants grown in Nebraska, USA.</title>
        <authorList>
            <person name="Schachtman D."/>
        </authorList>
    </citation>
    <scope>NUCLEOTIDE SEQUENCE</scope>
    <source>
        <strain evidence="10 11">BE105</strain>
        <strain evidence="9">BE69</strain>
    </source>
</reference>
<feature type="transmembrane region" description="Helical" evidence="5">
    <location>
        <begin position="131"/>
        <end position="151"/>
    </location>
</feature>
<keyword evidence="4 5" id="KW-0472">Membrane</keyword>
<dbReference type="EMBL" id="JAVDTS010000001">
    <property type="protein sequence ID" value="MDR6835367.1"/>
    <property type="molecule type" value="Genomic_DNA"/>
</dbReference>
<feature type="transmembrane region" description="Helical" evidence="5">
    <location>
        <begin position="299"/>
        <end position="319"/>
    </location>
</feature>
<dbReference type="PANTHER" id="PTHR37422">
    <property type="entry name" value="TEICHURONIC ACID BIOSYNTHESIS PROTEIN TUAE"/>
    <property type="match status" value="1"/>
</dbReference>
<organism evidence="9 12">
    <name type="scientific">Acidovorax delafieldii</name>
    <name type="common">Pseudomonas delafieldii</name>
    <dbReference type="NCBI Taxonomy" id="47920"/>
    <lineage>
        <taxon>Bacteria</taxon>
        <taxon>Pseudomonadati</taxon>
        <taxon>Pseudomonadota</taxon>
        <taxon>Betaproteobacteria</taxon>
        <taxon>Burkholderiales</taxon>
        <taxon>Comamonadaceae</taxon>
        <taxon>Acidovorax</taxon>
    </lineage>
</organism>
<feature type="transmembrane region" description="Helical" evidence="5">
    <location>
        <begin position="206"/>
        <end position="225"/>
    </location>
</feature>
<keyword evidence="3 5" id="KW-1133">Transmembrane helix</keyword>
<comment type="subcellular location">
    <subcellularLocation>
        <location evidence="1">Membrane</location>
        <topology evidence="1">Multi-pass membrane protein</topology>
    </subcellularLocation>
</comment>
<dbReference type="Pfam" id="PF11846">
    <property type="entry name" value="Wzy_C_2"/>
    <property type="match status" value="1"/>
</dbReference>
<feature type="domain" description="Virulence factor membrane-bound polymerase C-terminal" evidence="7">
    <location>
        <begin position="334"/>
        <end position="501"/>
    </location>
</feature>